<name>A0AAD5P4W8_ACENE</name>
<protein>
    <submittedName>
        <fullName evidence="1">Uncharacterized protein</fullName>
    </submittedName>
</protein>
<dbReference type="EMBL" id="JAJSOW010000002">
    <property type="protein sequence ID" value="KAI9199115.1"/>
    <property type="molecule type" value="Genomic_DNA"/>
</dbReference>
<sequence>MTPHHLPARSSIFLFSKILTEGPIFVLKDSDRGTYFLTLVGAKKLLSQGADPKLKASDIKKLGESVTEDSVTGHPVGVIPRHFMKHITWMNDSQDLLDDAVHRVVRMVACPISERIASVLFAESTLLERRIVSGLPDDHP</sequence>
<comment type="caution">
    <text evidence="1">The sequence shown here is derived from an EMBL/GenBank/DDBJ whole genome shotgun (WGS) entry which is preliminary data.</text>
</comment>
<dbReference type="AlphaFoldDB" id="A0AAD5P4W8"/>
<organism evidence="1 2">
    <name type="scientific">Acer negundo</name>
    <name type="common">Box elder</name>
    <dbReference type="NCBI Taxonomy" id="4023"/>
    <lineage>
        <taxon>Eukaryota</taxon>
        <taxon>Viridiplantae</taxon>
        <taxon>Streptophyta</taxon>
        <taxon>Embryophyta</taxon>
        <taxon>Tracheophyta</taxon>
        <taxon>Spermatophyta</taxon>
        <taxon>Magnoliopsida</taxon>
        <taxon>eudicotyledons</taxon>
        <taxon>Gunneridae</taxon>
        <taxon>Pentapetalae</taxon>
        <taxon>rosids</taxon>
        <taxon>malvids</taxon>
        <taxon>Sapindales</taxon>
        <taxon>Sapindaceae</taxon>
        <taxon>Hippocastanoideae</taxon>
        <taxon>Acereae</taxon>
        <taxon>Acer</taxon>
    </lineage>
</organism>
<evidence type="ECO:0000313" key="2">
    <source>
        <dbReference type="Proteomes" id="UP001064489"/>
    </source>
</evidence>
<keyword evidence="2" id="KW-1185">Reference proteome</keyword>
<reference evidence="1 2" key="1">
    <citation type="journal article" date="2022" name="Plant J.">
        <title>Strategies of tolerance reflected in two North American maple genomes.</title>
        <authorList>
            <person name="McEvoy S.L."/>
            <person name="Sezen U.U."/>
            <person name="Trouern-Trend A."/>
            <person name="McMahon S.M."/>
            <person name="Schaberg P.G."/>
            <person name="Yang J."/>
            <person name="Wegrzyn J.L."/>
            <person name="Swenson N.G."/>
        </authorList>
    </citation>
    <scope>NUCLEOTIDE SEQUENCE [LARGE SCALE GENOMIC DNA]</scope>
    <source>
        <strain evidence="1">91603</strain>
    </source>
</reference>
<accession>A0AAD5P4W8</accession>
<proteinExistence type="predicted"/>
<dbReference type="Proteomes" id="UP001064489">
    <property type="component" value="Chromosome 13"/>
</dbReference>
<evidence type="ECO:0000313" key="1">
    <source>
        <dbReference type="EMBL" id="KAI9199115.1"/>
    </source>
</evidence>
<gene>
    <name evidence="1" type="ORF">LWI28_027707</name>
</gene>